<keyword evidence="1" id="KW-0732">Signal</keyword>
<name>A0A6V7UQJ4_MELEN</name>
<dbReference type="AlphaFoldDB" id="A0A6V7UQJ4"/>
<reference evidence="2 3" key="1">
    <citation type="submission" date="2020-08" db="EMBL/GenBank/DDBJ databases">
        <authorList>
            <person name="Koutsovoulos G."/>
            <person name="Danchin GJ E."/>
        </authorList>
    </citation>
    <scope>NUCLEOTIDE SEQUENCE [LARGE SCALE GENOMIC DNA]</scope>
</reference>
<gene>
    <name evidence="2" type="ORF">MENT_LOCUS16083</name>
</gene>
<accession>A0A6V7UQJ4</accession>
<feature type="chain" id="PRO_5028091903" evidence="1">
    <location>
        <begin position="26"/>
        <end position="86"/>
    </location>
</feature>
<proteinExistence type="predicted"/>
<dbReference type="EMBL" id="CAJEWN010000098">
    <property type="protein sequence ID" value="CAD2163578.1"/>
    <property type="molecule type" value="Genomic_DNA"/>
</dbReference>
<dbReference type="Proteomes" id="UP000580250">
    <property type="component" value="Unassembled WGS sequence"/>
</dbReference>
<feature type="signal peptide" evidence="1">
    <location>
        <begin position="1"/>
        <end position="25"/>
    </location>
</feature>
<evidence type="ECO:0000256" key="1">
    <source>
        <dbReference type="SAM" id="SignalP"/>
    </source>
</evidence>
<evidence type="ECO:0000313" key="2">
    <source>
        <dbReference type="EMBL" id="CAD2163578.1"/>
    </source>
</evidence>
<comment type="caution">
    <text evidence="2">The sequence shown here is derived from an EMBL/GenBank/DDBJ whole genome shotgun (WGS) entry which is preliminary data.</text>
</comment>
<sequence>MFQKNIFIFLFLTIFILNLSTLINGDCVQMCQGSSCSQICKKKRDVNKWVDIWGKFNNSKRRKRSLESSAILCRLGVCKSASASLG</sequence>
<protein>
    <submittedName>
        <fullName evidence="2">Uncharacterized protein</fullName>
    </submittedName>
</protein>
<organism evidence="2 3">
    <name type="scientific">Meloidogyne enterolobii</name>
    <name type="common">Root-knot nematode worm</name>
    <name type="synonym">Meloidogyne mayaguensis</name>
    <dbReference type="NCBI Taxonomy" id="390850"/>
    <lineage>
        <taxon>Eukaryota</taxon>
        <taxon>Metazoa</taxon>
        <taxon>Ecdysozoa</taxon>
        <taxon>Nematoda</taxon>
        <taxon>Chromadorea</taxon>
        <taxon>Rhabditida</taxon>
        <taxon>Tylenchina</taxon>
        <taxon>Tylenchomorpha</taxon>
        <taxon>Tylenchoidea</taxon>
        <taxon>Meloidogynidae</taxon>
        <taxon>Meloidogyninae</taxon>
        <taxon>Meloidogyne</taxon>
    </lineage>
</organism>
<evidence type="ECO:0000313" key="3">
    <source>
        <dbReference type="Proteomes" id="UP000580250"/>
    </source>
</evidence>